<dbReference type="CDD" id="cd11290">
    <property type="entry name" value="gelsolin_S1_like"/>
    <property type="match status" value="1"/>
</dbReference>
<dbReference type="GO" id="GO:0015629">
    <property type="term" value="C:actin cytoskeleton"/>
    <property type="evidence" value="ECO:0007669"/>
    <property type="project" value="TreeGrafter"/>
</dbReference>
<evidence type="ECO:0000256" key="3">
    <source>
        <dbReference type="ARBA" id="ARBA00022467"/>
    </source>
</evidence>
<comment type="similarity">
    <text evidence="2">Belongs to the villin/gelsolin family.</text>
</comment>
<dbReference type="GO" id="GO:0005737">
    <property type="term" value="C:cytoplasm"/>
    <property type="evidence" value="ECO:0007669"/>
    <property type="project" value="TreeGrafter"/>
</dbReference>
<dbReference type="PANTHER" id="PTHR11977:SF123">
    <property type="entry name" value="GELSOLIN"/>
    <property type="match status" value="1"/>
</dbReference>
<dbReference type="FunFam" id="3.40.20.10:FF:000002">
    <property type="entry name" value="Gelsolin"/>
    <property type="match status" value="1"/>
</dbReference>
<dbReference type="GO" id="GO:0051015">
    <property type="term" value="F:actin filament binding"/>
    <property type="evidence" value="ECO:0007669"/>
    <property type="project" value="InterPro"/>
</dbReference>
<dbReference type="CDD" id="cd11292">
    <property type="entry name" value="gelsolin_S3_like"/>
    <property type="match status" value="1"/>
</dbReference>
<evidence type="ECO:0000313" key="12">
    <source>
        <dbReference type="EMBL" id="CAB3374991.1"/>
    </source>
</evidence>
<evidence type="ECO:0000256" key="7">
    <source>
        <dbReference type="ARBA" id="ARBA00023203"/>
    </source>
</evidence>
<feature type="signal peptide" evidence="10">
    <location>
        <begin position="1"/>
        <end position="34"/>
    </location>
</feature>
<dbReference type="EMBL" id="CADEPI010000106">
    <property type="protein sequence ID" value="CAB3374991.1"/>
    <property type="molecule type" value="Genomic_DNA"/>
</dbReference>
<dbReference type="AlphaFoldDB" id="A0A8S1D2E1"/>
<dbReference type="InterPro" id="IPR029006">
    <property type="entry name" value="ADF-H/Gelsolin-like_dom_sf"/>
</dbReference>
<dbReference type="GO" id="GO:0051016">
    <property type="term" value="P:barbed-end actin filament capping"/>
    <property type="evidence" value="ECO:0007669"/>
    <property type="project" value="TreeGrafter"/>
</dbReference>
<evidence type="ECO:0000256" key="1">
    <source>
        <dbReference type="ARBA" id="ARBA00004245"/>
    </source>
</evidence>
<comment type="subcellular location">
    <subcellularLocation>
        <location evidence="1">Cytoplasm</location>
        <location evidence="1">Cytoskeleton</location>
    </subcellularLocation>
</comment>
<evidence type="ECO:0000256" key="6">
    <source>
        <dbReference type="ARBA" id="ARBA00022837"/>
    </source>
</evidence>
<feature type="domain" description="Gelsolin-like" evidence="11">
    <location>
        <begin position="703"/>
        <end position="778"/>
    </location>
</feature>
<feature type="domain" description="Gelsolin-like" evidence="11">
    <location>
        <begin position="76"/>
        <end position="151"/>
    </location>
</feature>
<keyword evidence="8" id="KW-0206">Cytoskeleton</keyword>
<keyword evidence="3" id="KW-0117">Actin capping</keyword>
<protein>
    <recommendedName>
        <fullName evidence="11">Gelsolin-like domain-containing protein</fullName>
    </recommendedName>
</protein>
<sequence length="811" mass="90830">MSARAAGAAPVRRLWAGLLVFAVVASCSWGTASARSAPVTPAPKPKMPSHQAFANAGKTAGLEIWRIESFEPKPFPKKDYGKFYTGDSYIVLFTKNVKGSLSWDIHFWLGNETSQDEAGAAAILSVELDDSLGGAPVQYRETQDHESQLFLSHFPSGVRYMPGGIASGFHHVDKDKVEKRLFQVKGRRNVRVRQIPVGISTMNKGDCFILDVTKEIFVYCGMNSKRQERLKAIQAANQVRDQDHGGRPKVEIIDNFSSEVDVQKFFRELGGGSRAEVPPEATGGDDDAFEATQDNKVTLFKVSDASGSMKVDKVGEKPLNQNLLQSAQSGGAQDCFILDTVSSGIFVWIGRSCNQNEKVEALKKADQFLKDNKYPAWTNVQRIVEDGEPVAFKQYFSTWREKRVGRSIGSGRVYDMKQISENMPETDFNPASLHAEKLMRLLAKSSGRAFGFMPDDGKGKVEVFRVENFELAPVTKTAPGFFFGGDSYIIKYTYTKGNRENYIIYFWQGKDSTQDEKAASALHAVRLDNELGGKATQVRVVQGNEPRHFLRIFQGRMVVFMGGHASGFKNLRDHDTYDTDGVMLFQVRGTCAEDVRAEQVEEKTRSLNSDDAFYLVTNQNDYLWFGKDSSPEEREMARTIAGMMAEPDTKVIELEEGSEPDAFWKVLGGKGPYTSEPKDDDKPLLAPRLFHCYIPENGGKLKVEEIDDFEQADLNQDDVMVLDSGDEIYIWIGQDSSKSEQEQSMKMAEAYLKTDPTDRNQDQALIFTLRQGYENTSFTSLFPSWNPDMWKVAGPTSVRDIIGFFSHSRRR</sequence>
<keyword evidence="4" id="KW-0963">Cytoplasm</keyword>
<evidence type="ECO:0000313" key="13">
    <source>
        <dbReference type="Proteomes" id="UP000494165"/>
    </source>
</evidence>
<dbReference type="Pfam" id="PF00626">
    <property type="entry name" value="Gelsolin"/>
    <property type="match status" value="6"/>
</dbReference>
<feature type="domain" description="Gelsolin-like" evidence="11">
    <location>
        <begin position="469"/>
        <end position="550"/>
    </location>
</feature>
<dbReference type="Gene3D" id="3.40.20.10">
    <property type="entry name" value="Severin"/>
    <property type="match status" value="6"/>
</dbReference>
<dbReference type="Proteomes" id="UP000494165">
    <property type="component" value="Unassembled WGS sequence"/>
</dbReference>
<keyword evidence="6" id="KW-0106">Calcium</keyword>
<keyword evidence="10" id="KW-0732">Signal</keyword>
<reference evidence="12 13" key="1">
    <citation type="submission" date="2020-04" db="EMBL/GenBank/DDBJ databases">
        <authorList>
            <person name="Alioto T."/>
            <person name="Alioto T."/>
            <person name="Gomez Garrido J."/>
        </authorList>
    </citation>
    <scope>NUCLEOTIDE SEQUENCE [LARGE SCALE GENOMIC DNA]</scope>
</reference>
<feature type="domain" description="Gelsolin-like" evidence="11">
    <location>
        <begin position="190"/>
        <end position="252"/>
    </location>
</feature>
<dbReference type="PRINTS" id="PR00597">
    <property type="entry name" value="GELSOLIN"/>
</dbReference>
<comment type="function">
    <text evidence="9">Calcium-regulated, actin-modulating protein that binds to the plus (or barbed) ends of actin monomers or filaments, preventing monomer exchange (end-blocking or capping). It can promote the assembly of monomers into filaments (nucleation) as well as sever filaments already formed.</text>
</comment>
<organism evidence="12 13">
    <name type="scientific">Cloeon dipterum</name>
    <dbReference type="NCBI Taxonomy" id="197152"/>
    <lineage>
        <taxon>Eukaryota</taxon>
        <taxon>Metazoa</taxon>
        <taxon>Ecdysozoa</taxon>
        <taxon>Arthropoda</taxon>
        <taxon>Hexapoda</taxon>
        <taxon>Insecta</taxon>
        <taxon>Pterygota</taxon>
        <taxon>Palaeoptera</taxon>
        <taxon>Ephemeroptera</taxon>
        <taxon>Pisciforma</taxon>
        <taxon>Baetidae</taxon>
        <taxon>Cloeon</taxon>
    </lineage>
</organism>
<dbReference type="CDD" id="cd11288">
    <property type="entry name" value="gelsolin_S5_like"/>
    <property type="match status" value="1"/>
</dbReference>
<evidence type="ECO:0000256" key="10">
    <source>
        <dbReference type="SAM" id="SignalP"/>
    </source>
</evidence>
<feature type="domain" description="Gelsolin-like" evidence="11">
    <location>
        <begin position="595"/>
        <end position="664"/>
    </location>
</feature>
<evidence type="ECO:0000256" key="9">
    <source>
        <dbReference type="ARBA" id="ARBA00055420"/>
    </source>
</evidence>
<dbReference type="SMART" id="SM00262">
    <property type="entry name" value="GEL"/>
    <property type="match status" value="6"/>
</dbReference>
<dbReference type="CDD" id="cd11291">
    <property type="entry name" value="gelsolin_S6_like"/>
    <property type="match status" value="1"/>
</dbReference>
<evidence type="ECO:0000256" key="5">
    <source>
        <dbReference type="ARBA" id="ARBA00022737"/>
    </source>
</evidence>
<dbReference type="CDD" id="cd11289">
    <property type="entry name" value="gelsolin_S2_like"/>
    <property type="match status" value="1"/>
</dbReference>
<dbReference type="InterPro" id="IPR007122">
    <property type="entry name" value="Villin/Gelsolin"/>
</dbReference>
<evidence type="ECO:0000256" key="8">
    <source>
        <dbReference type="ARBA" id="ARBA00023212"/>
    </source>
</evidence>
<feature type="chain" id="PRO_5035895391" description="Gelsolin-like domain-containing protein" evidence="10">
    <location>
        <begin position="35"/>
        <end position="811"/>
    </location>
</feature>
<comment type="caution">
    <text evidence="12">The sequence shown here is derived from an EMBL/GenBank/DDBJ whole genome shotgun (WGS) entry which is preliminary data.</text>
</comment>
<dbReference type="FunFam" id="3.40.20.10:FF:000001">
    <property type="entry name" value="Gelsolin"/>
    <property type="match status" value="1"/>
</dbReference>
<feature type="domain" description="Gelsolin-like" evidence="11">
    <location>
        <begin position="333"/>
        <end position="392"/>
    </location>
</feature>
<evidence type="ECO:0000256" key="4">
    <source>
        <dbReference type="ARBA" id="ARBA00022490"/>
    </source>
</evidence>
<keyword evidence="5" id="KW-0677">Repeat</keyword>
<keyword evidence="7" id="KW-0009">Actin-binding</keyword>
<name>A0A8S1D2E1_9INSE</name>
<gene>
    <name evidence="12" type="ORF">CLODIP_2_CD02923</name>
</gene>
<dbReference type="SUPFAM" id="SSF55753">
    <property type="entry name" value="Actin depolymerizing proteins"/>
    <property type="match status" value="6"/>
</dbReference>
<dbReference type="PANTHER" id="PTHR11977">
    <property type="entry name" value="VILLIN"/>
    <property type="match status" value="1"/>
</dbReference>
<dbReference type="PROSITE" id="PS51257">
    <property type="entry name" value="PROKAR_LIPOPROTEIN"/>
    <property type="match status" value="1"/>
</dbReference>
<evidence type="ECO:0000256" key="2">
    <source>
        <dbReference type="ARBA" id="ARBA00008418"/>
    </source>
</evidence>
<dbReference type="InterPro" id="IPR007123">
    <property type="entry name" value="Gelsolin-like_dom"/>
</dbReference>
<dbReference type="GO" id="GO:0008154">
    <property type="term" value="P:actin polymerization or depolymerization"/>
    <property type="evidence" value="ECO:0007669"/>
    <property type="project" value="TreeGrafter"/>
</dbReference>
<dbReference type="GO" id="GO:0005546">
    <property type="term" value="F:phosphatidylinositol-4,5-bisphosphate binding"/>
    <property type="evidence" value="ECO:0007669"/>
    <property type="project" value="TreeGrafter"/>
</dbReference>
<dbReference type="CDD" id="cd11293">
    <property type="entry name" value="gelsolin_S4_like"/>
    <property type="match status" value="1"/>
</dbReference>
<accession>A0A8S1D2E1</accession>
<dbReference type="GO" id="GO:0051014">
    <property type="term" value="P:actin filament severing"/>
    <property type="evidence" value="ECO:0007669"/>
    <property type="project" value="TreeGrafter"/>
</dbReference>
<dbReference type="OrthoDB" id="6375767at2759"/>
<proteinExistence type="inferred from homology"/>
<dbReference type="FunFam" id="3.40.20.10:FF:000005">
    <property type="entry name" value="Gelsolin"/>
    <property type="match status" value="1"/>
</dbReference>
<evidence type="ECO:0000259" key="11">
    <source>
        <dbReference type="Pfam" id="PF00626"/>
    </source>
</evidence>
<keyword evidence="13" id="KW-1185">Reference proteome</keyword>